<reference evidence="3 4" key="1">
    <citation type="submission" date="2009-02" db="EMBL/GenBank/DDBJ databases">
        <title>Annotation of Streptomyces hygroscopicus strain ATCC 53653.</title>
        <authorList>
            <consortium name="The Broad Institute Genome Sequencing Platform"/>
            <consortium name="Broad Institute Microbial Sequencing Center"/>
            <person name="Fischbach M."/>
            <person name="Godfrey P."/>
            <person name="Ward D."/>
            <person name="Young S."/>
            <person name="Zeng Q."/>
            <person name="Koehrsen M."/>
            <person name="Alvarado L."/>
            <person name="Berlin A.M."/>
            <person name="Bochicchio J."/>
            <person name="Borenstein D."/>
            <person name="Chapman S.B."/>
            <person name="Chen Z."/>
            <person name="Engels R."/>
            <person name="Freedman E."/>
            <person name="Gellesch M."/>
            <person name="Goldberg J."/>
            <person name="Griggs A."/>
            <person name="Gujja S."/>
            <person name="Heilman E.R."/>
            <person name="Heiman D.I."/>
            <person name="Hepburn T.A."/>
            <person name="Howarth C."/>
            <person name="Jen D."/>
            <person name="Larson L."/>
            <person name="Lewis B."/>
            <person name="Mehta T."/>
            <person name="Park D."/>
            <person name="Pearson M."/>
            <person name="Richards J."/>
            <person name="Roberts A."/>
            <person name="Saif S."/>
            <person name="Shea T.D."/>
            <person name="Shenoy N."/>
            <person name="Sisk P."/>
            <person name="Stolte C."/>
            <person name="Sykes S.N."/>
            <person name="Thomson T."/>
            <person name="Walk T."/>
            <person name="White J."/>
            <person name="Yandava C."/>
            <person name="Straight P."/>
            <person name="Clardy J."/>
            <person name="Hung D."/>
            <person name="Kolter R."/>
            <person name="Mekalanos J."/>
            <person name="Walker S."/>
            <person name="Walsh C.T."/>
            <person name="Wieland-Brown L.C."/>
            <person name="Haas B."/>
            <person name="Nusbaum C."/>
            <person name="Birren B."/>
        </authorList>
    </citation>
    <scope>NUCLEOTIDE SEQUENCE [LARGE SCALE GENOMIC DNA]</scope>
    <source>
        <strain evidence="3 4">ATCC 53653</strain>
    </source>
</reference>
<dbReference type="Pfam" id="PF01609">
    <property type="entry name" value="DDE_Tnp_1"/>
    <property type="match status" value="1"/>
</dbReference>
<dbReference type="Proteomes" id="UP000003963">
    <property type="component" value="Unassembled WGS sequence"/>
</dbReference>
<name>D9W6M8_9ACTN</name>
<feature type="domain" description="Transposase IS4-like" evidence="2">
    <location>
        <begin position="60"/>
        <end position="197"/>
    </location>
</feature>
<sequence>MLRRDRLAPPAGLDRSRPLAPTPCRPAHRAAGGGPAGDGRLRHRRLARPGTQRGHHTGPSPVDRGRPGSKHHLIVDRHGTLLAVSLTGGNRHDVTQLIPLLDAIPRSRGRRGRPRHRPRRLFADRCYDFNKYRRLLRGRGVKPVIARRGAPHGSGLGKTRWVVERAFAWLHQFKRLRIRYEIRADLHLGFLELACSIICLRRLLMEWGVQGRGQGPAAASGPGGIVHAQRHTEGGPAPAAIKVKAPISSHAWARMPNSQKSNGHTEAVH</sequence>
<dbReference type="GO" id="GO:0004803">
    <property type="term" value="F:transposase activity"/>
    <property type="evidence" value="ECO:0007669"/>
    <property type="project" value="InterPro"/>
</dbReference>
<organism evidence="3 4">
    <name type="scientific">Streptomyces himastatinicus ATCC 53653</name>
    <dbReference type="NCBI Taxonomy" id="457427"/>
    <lineage>
        <taxon>Bacteria</taxon>
        <taxon>Bacillati</taxon>
        <taxon>Actinomycetota</taxon>
        <taxon>Actinomycetes</taxon>
        <taxon>Kitasatosporales</taxon>
        <taxon>Streptomycetaceae</taxon>
        <taxon>Streptomyces</taxon>
        <taxon>Streptomyces violaceusniger group</taxon>
    </lineage>
</organism>
<dbReference type="PANTHER" id="PTHR30007:SF1">
    <property type="entry name" value="BLR1914 PROTEIN"/>
    <property type="match status" value="1"/>
</dbReference>
<evidence type="ECO:0000313" key="3">
    <source>
        <dbReference type="EMBL" id="EFL22559.1"/>
    </source>
</evidence>
<dbReference type="AlphaFoldDB" id="D9W6M8"/>
<dbReference type="InterPro" id="IPR002559">
    <property type="entry name" value="Transposase_11"/>
</dbReference>
<evidence type="ECO:0000313" key="4">
    <source>
        <dbReference type="Proteomes" id="UP000003963"/>
    </source>
</evidence>
<proteinExistence type="predicted"/>
<feature type="region of interest" description="Disordered" evidence="1">
    <location>
        <begin position="1"/>
        <end position="71"/>
    </location>
</feature>
<evidence type="ECO:0000259" key="2">
    <source>
        <dbReference type="Pfam" id="PF01609"/>
    </source>
</evidence>
<dbReference type="HOGENOM" id="CLU_1034121_0_0_11"/>
<protein>
    <submittedName>
        <fullName evidence="3">Putative transposase for insertion sequence element</fullName>
    </submittedName>
</protein>
<evidence type="ECO:0000256" key="1">
    <source>
        <dbReference type="SAM" id="MobiDB-lite"/>
    </source>
</evidence>
<dbReference type="GO" id="GO:0006313">
    <property type="term" value="P:DNA transposition"/>
    <property type="evidence" value="ECO:0007669"/>
    <property type="project" value="InterPro"/>
</dbReference>
<gene>
    <name evidence="3" type="ORF">SSOG_02271</name>
</gene>
<dbReference type="NCBIfam" id="NF033580">
    <property type="entry name" value="transpos_IS5_3"/>
    <property type="match status" value="1"/>
</dbReference>
<dbReference type="STRING" id="457427.SSOG_02271"/>
<accession>D9W6M8</accession>
<dbReference type="GO" id="GO:0003677">
    <property type="term" value="F:DNA binding"/>
    <property type="evidence" value="ECO:0007669"/>
    <property type="project" value="InterPro"/>
</dbReference>
<dbReference type="PANTHER" id="PTHR30007">
    <property type="entry name" value="PHP DOMAIN PROTEIN"/>
    <property type="match status" value="1"/>
</dbReference>
<dbReference type="EMBL" id="GG657754">
    <property type="protein sequence ID" value="EFL22559.1"/>
    <property type="molecule type" value="Genomic_DNA"/>
</dbReference>
<keyword evidence="4" id="KW-1185">Reference proteome</keyword>